<evidence type="ECO:0000313" key="17">
    <source>
        <dbReference type="Proteomes" id="UP000441208"/>
    </source>
</evidence>
<dbReference type="AlphaFoldDB" id="A0A6A3ZGD5"/>
<dbReference type="EMBL" id="QXGF01000864">
    <property type="protein sequence ID" value="KAE8934841.1"/>
    <property type="molecule type" value="Genomic_DNA"/>
</dbReference>
<dbReference type="Proteomes" id="UP000440367">
    <property type="component" value="Unassembled WGS sequence"/>
</dbReference>
<evidence type="ECO:0000313" key="8">
    <source>
        <dbReference type="EMBL" id="KAE9221278.1"/>
    </source>
</evidence>
<evidence type="ECO:0000313" key="11">
    <source>
        <dbReference type="EMBL" id="KAE9317150.1"/>
    </source>
</evidence>
<protein>
    <submittedName>
        <fullName evidence="9">Uncharacterized protein</fullName>
    </submittedName>
</protein>
<dbReference type="Proteomes" id="UP000486351">
    <property type="component" value="Unassembled WGS sequence"/>
</dbReference>
<evidence type="ECO:0000313" key="14">
    <source>
        <dbReference type="Proteomes" id="UP000437068"/>
    </source>
</evidence>
<gene>
    <name evidence="10" type="ORF">PF001_g13293</name>
    <name evidence="9" type="ORF">PF002_g11824</name>
    <name evidence="8" type="ORF">PF004_g13093</name>
    <name evidence="7" type="ORF">PF005_g13836</name>
    <name evidence="6" type="ORF">PF006_g13037</name>
    <name evidence="5" type="ORF">PF007_g14165</name>
    <name evidence="11" type="ORF">PF008_g18821</name>
    <name evidence="2" type="ORF">PF009_g15187</name>
    <name evidence="4" type="ORF">PF010_g19064</name>
    <name evidence="3" type="ORF">PF011_g12890</name>
</gene>
<dbReference type="Proteomes" id="UP000476176">
    <property type="component" value="Unassembled WGS sequence"/>
</dbReference>
<evidence type="ECO:0000313" key="7">
    <source>
        <dbReference type="EMBL" id="KAE9204339.1"/>
    </source>
</evidence>
<evidence type="ECO:0000313" key="21">
    <source>
        <dbReference type="Proteomes" id="UP000488956"/>
    </source>
</evidence>
<accession>A0A6A3ZGD5</accession>
<evidence type="ECO:0000313" key="20">
    <source>
        <dbReference type="Proteomes" id="UP000486351"/>
    </source>
</evidence>
<dbReference type="Proteomes" id="UP000437068">
    <property type="component" value="Unassembled WGS sequence"/>
</dbReference>
<dbReference type="EMBL" id="QXGE01000775">
    <property type="protein sequence ID" value="KAE9303978.1"/>
    <property type="molecule type" value="Genomic_DNA"/>
</dbReference>
<evidence type="ECO:0000313" key="3">
    <source>
        <dbReference type="EMBL" id="KAE9003453.1"/>
    </source>
</evidence>
<evidence type="ECO:0000313" key="19">
    <source>
        <dbReference type="Proteomes" id="UP000476176"/>
    </source>
</evidence>
<reference evidence="12 13" key="1">
    <citation type="submission" date="2018-08" db="EMBL/GenBank/DDBJ databases">
        <title>Genomic investigation of the strawberry pathogen Phytophthora fragariae indicates pathogenicity is determined by transcriptional variation in three key races.</title>
        <authorList>
            <person name="Adams T.M."/>
            <person name="Armitage A.D."/>
            <person name="Sobczyk M.K."/>
            <person name="Bates H.J."/>
            <person name="Dunwell J.M."/>
            <person name="Nellist C.F."/>
            <person name="Harrison R.J."/>
        </authorList>
    </citation>
    <scope>NUCLEOTIDE SEQUENCE [LARGE SCALE GENOMIC DNA]</scope>
    <source>
        <strain evidence="10 14">A4</strain>
        <strain evidence="9 15">BC-1</strain>
        <strain evidence="8 19">BC-23</strain>
        <strain evidence="7 13">NOV-27</strain>
        <strain evidence="6 16">NOV-5</strain>
        <strain evidence="5 17">NOV-71</strain>
        <strain evidence="11 20">NOV-77</strain>
        <strain evidence="2 12">NOV-9</strain>
        <strain evidence="4 21">ONT-3</strain>
        <strain evidence="3 18">SCRP245</strain>
    </source>
</reference>
<dbReference type="Proteomes" id="UP000460718">
    <property type="component" value="Unassembled WGS sequence"/>
</dbReference>
<evidence type="ECO:0000313" key="2">
    <source>
        <dbReference type="EMBL" id="KAE8934841.1"/>
    </source>
</evidence>
<evidence type="ECO:0000313" key="16">
    <source>
        <dbReference type="Proteomes" id="UP000440732"/>
    </source>
</evidence>
<feature type="region of interest" description="Disordered" evidence="1">
    <location>
        <begin position="21"/>
        <end position="48"/>
    </location>
</feature>
<dbReference type="EMBL" id="QXGD01000552">
    <property type="protein sequence ID" value="KAE9234356.1"/>
    <property type="molecule type" value="Genomic_DNA"/>
</dbReference>
<sequence length="97" mass="10910">MDRKIARALVAVQCYGRSGGRHVVPSDSRQVTGSFRPAKQPVHRGRDRHSSDFFFCGCSLKDFCSTRYLRRRHHATSPADLEATGTRRNFSRSGTAL</sequence>
<dbReference type="Proteomes" id="UP000488956">
    <property type="component" value="Unassembled WGS sequence"/>
</dbReference>
<evidence type="ECO:0000313" key="12">
    <source>
        <dbReference type="Proteomes" id="UP000429523"/>
    </source>
</evidence>
<proteinExistence type="predicted"/>
<comment type="caution">
    <text evidence="9">The sequence shown here is derived from an EMBL/GenBank/DDBJ whole genome shotgun (WGS) entry which is preliminary data.</text>
</comment>
<evidence type="ECO:0000313" key="6">
    <source>
        <dbReference type="EMBL" id="KAE9141809.1"/>
    </source>
</evidence>
<dbReference type="EMBL" id="QXGA01000758">
    <property type="protein sequence ID" value="KAE9141809.1"/>
    <property type="molecule type" value="Genomic_DNA"/>
</dbReference>
<organism evidence="9 15">
    <name type="scientific">Phytophthora fragariae</name>
    <dbReference type="NCBI Taxonomy" id="53985"/>
    <lineage>
        <taxon>Eukaryota</taxon>
        <taxon>Sar</taxon>
        <taxon>Stramenopiles</taxon>
        <taxon>Oomycota</taxon>
        <taxon>Peronosporomycetes</taxon>
        <taxon>Peronosporales</taxon>
        <taxon>Peronosporaceae</taxon>
        <taxon>Phytophthora</taxon>
    </lineage>
</organism>
<dbReference type="EMBL" id="QXGB01000786">
    <property type="protein sequence ID" value="KAE9204339.1"/>
    <property type="molecule type" value="Genomic_DNA"/>
</dbReference>
<dbReference type="Proteomes" id="UP000440732">
    <property type="component" value="Unassembled WGS sequence"/>
</dbReference>
<evidence type="ECO:0000313" key="13">
    <source>
        <dbReference type="Proteomes" id="UP000433483"/>
    </source>
</evidence>
<dbReference type="EMBL" id="QXFY01001463">
    <property type="protein sequence ID" value="KAE9317150.1"/>
    <property type="molecule type" value="Genomic_DNA"/>
</dbReference>
<evidence type="ECO:0000313" key="5">
    <source>
        <dbReference type="EMBL" id="KAE9104107.1"/>
    </source>
</evidence>
<feature type="compositionally biased region" description="Polar residues" evidence="1">
    <location>
        <begin position="86"/>
        <end position="97"/>
    </location>
</feature>
<evidence type="ECO:0000313" key="10">
    <source>
        <dbReference type="EMBL" id="KAE9303978.1"/>
    </source>
</evidence>
<dbReference type="EMBL" id="QXFZ01000810">
    <property type="protein sequence ID" value="KAE9104107.1"/>
    <property type="molecule type" value="Genomic_DNA"/>
</dbReference>
<name>A0A6A3ZGD5_9STRA</name>
<evidence type="ECO:0000313" key="9">
    <source>
        <dbReference type="EMBL" id="KAE9234356.1"/>
    </source>
</evidence>
<dbReference type="EMBL" id="QXFX01001500">
    <property type="protein sequence ID" value="KAE9089258.1"/>
    <property type="molecule type" value="Genomic_DNA"/>
</dbReference>
<evidence type="ECO:0000313" key="15">
    <source>
        <dbReference type="Proteomes" id="UP000440367"/>
    </source>
</evidence>
<evidence type="ECO:0000313" key="4">
    <source>
        <dbReference type="EMBL" id="KAE9089258.1"/>
    </source>
</evidence>
<dbReference type="EMBL" id="QXGC01000779">
    <property type="protein sequence ID" value="KAE9221278.1"/>
    <property type="molecule type" value="Genomic_DNA"/>
</dbReference>
<dbReference type="Proteomes" id="UP000433483">
    <property type="component" value="Unassembled WGS sequence"/>
</dbReference>
<dbReference type="EMBL" id="QXFW01000768">
    <property type="protein sequence ID" value="KAE9003453.1"/>
    <property type="molecule type" value="Genomic_DNA"/>
</dbReference>
<dbReference type="Proteomes" id="UP000429523">
    <property type="component" value="Unassembled WGS sequence"/>
</dbReference>
<evidence type="ECO:0000313" key="18">
    <source>
        <dbReference type="Proteomes" id="UP000460718"/>
    </source>
</evidence>
<feature type="region of interest" description="Disordered" evidence="1">
    <location>
        <begin position="75"/>
        <end position="97"/>
    </location>
</feature>
<dbReference type="Proteomes" id="UP000441208">
    <property type="component" value="Unassembled WGS sequence"/>
</dbReference>
<evidence type="ECO:0000256" key="1">
    <source>
        <dbReference type="SAM" id="MobiDB-lite"/>
    </source>
</evidence>
<keyword evidence="13" id="KW-1185">Reference proteome</keyword>